<keyword evidence="12" id="KW-1185">Reference proteome</keyword>
<dbReference type="InterPro" id="IPR014722">
    <property type="entry name" value="Rib_uL2_dom2"/>
</dbReference>
<name>A0A939DB37_CLOAM</name>
<dbReference type="FunFam" id="3.30.70.940:FF:000002">
    <property type="entry name" value="Transcription termination/antitermination protein NusG"/>
    <property type="match status" value="1"/>
</dbReference>
<dbReference type="NCBIfam" id="TIGR00922">
    <property type="entry name" value="nusG"/>
    <property type="match status" value="1"/>
</dbReference>
<dbReference type="InterPro" id="IPR006645">
    <property type="entry name" value="NGN-like_dom"/>
</dbReference>
<evidence type="ECO:0000313" key="12">
    <source>
        <dbReference type="Proteomes" id="UP000664545"/>
    </source>
</evidence>
<evidence type="ECO:0000313" key="11">
    <source>
        <dbReference type="EMBL" id="MBN7774586.1"/>
    </source>
</evidence>
<dbReference type="Proteomes" id="UP000664545">
    <property type="component" value="Unassembled WGS sequence"/>
</dbReference>
<dbReference type="GO" id="GO:0032784">
    <property type="term" value="P:regulation of DNA-templated transcription elongation"/>
    <property type="evidence" value="ECO:0007669"/>
    <property type="project" value="InterPro"/>
</dbReference>
<keyword evidence="3 5" id="KW-0805">Transcription regulation</keyword>
<keyword evidence="1 5" id="KW-0806">Transcription termination</keyword>
<reference evidence="11" key="1">
    <citation type="submission" date="2021-02" db="EMBL/GenBank/DDBJ databases">
        <title>Abyssanaerobacter marinus gen.nov., sp., nov, anaerobic bacterium isolated from the Onnuri vent field of Indian Ocean and suggestion of Mogibacteriaceae fam. nov., and proposal of reclassification of ambiguous this family's genus member.</title>
        <authorList>
            <person name="Kim Y.J."/>
            <person name="Yang J.-A."/>
        </authorList>
    </citation>
    <scope>NUCLEOTIDE SEQUENCE</scope>
    <source>
        <strain evidence="11">DSM 2634</strain>
    </source>
</reference>
<dbReference type="InterPro" id="IPR036735">
    <property type="entry name" value="NGN_dom_sf"/>
</dbReference>
<evidence type="ECO:0000259" key="9">
    <source>
        <dbReference type="SMART" id="SM00738"/>
    </source>
</evidence>
<protein>
    <recommendedName>
        <fullName evidence="5 6">Transcription termination/antitermination protein NusG</fullName>
    </recommendedName>
</protein>
<accession>A0A939DB37</accession>
<evidence type="ECO:0000256" key="6">
    <source>
        <dbReference type="NCBIfam" id="TIGR00922"/>
    </source>
</evidence>
<dbReference type="SMART" id="SM00739">
    <property type="entry name" value="KOW"/>
    <property type="match status" value="1"/>
</dbReference>
<dbReference type="GO" id="GO:0005829">
    <property type="term" value="C:cytosol"/>
    <property type="evidence" value="ECO:0007669"/>
    <property type="project" value="TreeGrafter"/>
</dbReference>
<dbReference type="EMBL" id="JAFJZZ010000011">
    <property type="protein sequence ID" value="MBN7774586.1"/>
    <property type="molecule type" value="Genomic_DNA"/>
</dbReference>
<evidence type="ECO:0000256" key="1">
    <source>
        <dbReference type="ARBA" id="ARBA00022472"/>
    </source>
</evidence>
<evidence type="ECO:0000256" key="3">
    <source>
        <dbReference type="ARBA" id="ARBA00023015"/>
    </source>
</evidence>
<feature type="domain" description="NusG-like N-terminal" evidence="9">
    <location>
        <begin position="56"/>
        <end position="164"/>
    </location>
</feature>
<dbReference type="HAMAP" id="MF_00948">
    <property type="entry name" value="NusG"/>
    <property type="match status" value="1"/>
</dbReference>
<dbReference type="PRINTS" id="PR00338">
    <property type="entry name" value="NUSGTNSCPFCT"/>
</dbReference>
<keyword evidence="2 5" id="KW-0889">Transcription antitermination</keyword>
<feature type="compositionally biased region" description="Basic and acidic residues" evidence="8">
    <location>
        <begin position="11"/>
        <end position="23"/>
    </location>
</feature>
<dbReference type="CDD" id="cd06091">
    <property type="entry name" value="KOW_NusG"/>
    <property type="match status" value="1"/>
</dbReference>
<dbReference type="GO" id="GO:0006354">
    <property type="term" value="P:DNA-templated transcription elongation"/>
    <property type="evidence" value="ECO:0007669"/>
    <property type="project" value="UniProtKB-UniRule"/>
</dbReference>
<dbReference type="InterPro" id="IPR047050">
    <property type="entry name" value="NGN"/>
</dbReference>
<dbReference type="GO" id="GO:0031564">
    <property type="term" value="P:transcription antitermination"/>
    <property type="evidence" value="ECO:0007669"/>
    <property type="project" value="UniProtKB-UniRule"/>
</dbReference>
<dbReference type="SUPFAM" id="SSF82679">
    <property type="entry name" value="N-utilization substance G protein NusG, N-terminal domain"/>
    <property type="match status" value="1"/>
</dbReference>
<dbReference type="SMART" id="SM00738">
    <property type="entry name" value="NGN"/>
    <property type="match status" value="1"/>
</dbReference>
<dbReference type="SUPFAM" id="SSF50104">
    <property type="entry name" value="Translation proteins SH3-like domain"/>
    <property type="match status" value="1"/>
</dbReference>
<feature type="compositionally biased region" description="Polar residues" evidence="8">
    <location>
        <begin position="1"/>
        <end position="10"/>
    </location>
</feature>
<dbReference type="FunFam" id="2.30.30.30:FF:000002">
    <property type="entry name" value="Transcription termination/antitermination factor NusG"/>
    <property type="match status" value="1"/>
</dbReference>
<dbReference type="CDD" id="cd09891">
    <property type="entry name" value="NGN_Bact_1"/>
    <property type="match status" value="1"/>
</dbReference>
<comment type="function">
    <text evidence="5 7">Participates in transcription elongation, termination and antitermination.</text>
</comment>
<dbReference type="Gene3D" id="3.30.70.940">
    <property type="entry name" value="NusG, N-terminal domain"/>
    <property type="match status" value="1"/>
</dbReference>
<dbReference type="InterPro" id="IPR008991">
    <property type="entry name" value="Translation_prot_SH3-like_sf"/>
</dbReference>
<proteinExistence type="inferred from homology"/>
<sequence length="224" mass="25165">MSDFENNLDLNKSELESIEKSEAAEVQDTETPIETSSSSVIAYDENTGYSGNADSPAKWYVVHTYSGHENKVKVNIEKIVENRGMQDLVLDIVVPTEDVVEIKNGQRKVKTRKIFPGYVLVKMIVTNESWYLVRNTQGVTGFVGHGSEPIPLSNEEVRRMGIEKVYVDIDVEVGDNIKVINGPFESFMGLVEEVNMDKQTLKVKISMFGRDTPVELEFGQVDKI</sequence>
<comment type="similarity">
    <text evidence="5 7">Belongs to the NusG family.</text>
</comment>
<gene>
    <name evidence="5 11" type="primary">nusG</name>
    <name evidence="11" type="ORF">JYB65_14555</name>
</gene>
<feature type="compositionally biased region" description="Polar residues" evidence="8">
    <location>
        <begin position="29"/>
        <end position="39"/>
    </location>
</feature>
<evidence type="ECO:0000259" key="10">
    <source>
        <dbReference type="SMART" id="SM00739"/>
    </source>
</evidence>
<dbReference type="InterPro" id="IPR043425">
    <property type="entry name" value="NusG-like"/>
</dbReference>
<dbReference type="Gene3D" id="2.30.30.30">
    <property type="match status" value="1"/>
</dbReference>
<organism evidence="11 12">
    <name type="scientific">Clostridium aminobutyricum</name>
    <dbReference type="NCBI Taxonomy" id="33953"/>
    <lineage>
        <taxon>Bacteria</taxon>
        <taxon>Bacillati</taxon>
        <taxon>Bacillota</taxon>
        <taxon>Clostridia</taxon>
        <taxon>Eubacteriales</taxon>
        <taxon>Clostridiaceae</taxon>
        <taxon>Clostridium</taxon>
    </lineage>
</organism>
<evidence type="ECO:0000256" key="5">
    <source>
        <dbReference type="HAMAP-Rule" id="MF_00948"/>
    </source>
</evidence>
<feature type="domain" description="KOW" evidence="10">
    <location>
        <begin position="170"/>
        <end position="197"/>
    </location>
</feature>
<dbReference type="InterPro" id="IPR005824">
    <property type="entry name" value="KOW"/>
</dbReference>
<evidence type="ECO:0000256" key="4">
    <source>
        <dbReference type="ARBA" id="ARBA00023163"/>
    </source>
</evidence>
<evidence type="ECO:0000256" key="2">
    <source>
        <dbReference type="ARBA" id="ARBA00022814"/>
    </source>
</evidence>
<dbReference type="GO" id="GO:0006353">
    <property type="term" value="P:DNA-templated transcription termination"/>
    <property type="evidence" value="ECO:0007669"/>
    <property type="project" value="UniProtKB-UniRule"/>
</dbReference>
<dbReference type="AlphaFoldDB" id="A0A939DB37"/>
<keyword evidence="4 5" id="KW-0804">Transcription</keyword>
<dbReference type="InterPro" id="IPR001062">
    <property type="entry name" value="Transcrpt_antiterm_NusG"/>
</dbReference>
<dbReference type="PANTHER" id="PTHR30265:SF2">
    <property type="entry name" value="TRANSCRIPTION TERMINATION_ANTITERMINATION PROTEIN NUSG"/>
    <property type="match status" value="1"/>
</dbReference>
<feature type="region of interest" description="Disordered" evidence="8">
    <location>
        <begin position="1"/>
        <end position="39"/>
    </location>
</feature>
<dbReference type="PANTHER" id="PTHR30265">
    <property type="entry name" value="RHO-INTERACTING TRANSCRIPTION TERMINATION FACTOR NUSG"/>
    <property type="match status" value="1"/>
</dbReference>
<evidence type="ECO:0000256" key="7">
    <source>
        <dbReference type="RuleBase" id="RU000538"/>
    </source>
</evidence>
<dbReference type="InterPro" id="IPR015869">
    <property type="entry name" value="Transcrpt_antiterm_NusG_bac_CS"/>
</dbReference>
<dbReference type="Pfam" id="PF02357">
    <property type="entry name" value="NusG"/>
    <property type="match status" value="1"/>
</dbReference>
<dbReference type="PROSITE" id="PS01014">
    <property type="entry name" value="NUSG"/>
    <property type="match status" value="1"/>
</dbReference>
<evidence type="ECO:0000256" key="8">
    <source>
        <dbReference type="SAM" id="MobiDB-lite"/>
    </source>
</evidence>
<comment type="caution">
    <text evidence="11">The sequence shown here is derived from an EMBL/GenBank/DDBJ whole genome shotgun (WGS) entry which is preliminary data.</text>
</comment>